<reference evidence="2" key="1">
    <citation type="submission" date="2021-03" db="EMBL/GenBank/DDBJ databases">
        <title>Taxonomic study of Clostridium polyendosporum from meadow-gley soil under rice.</title>
        <authorList>
            <person name="Kobayashi H."/>
            <person name="Tanizawa Y."/>
            <person name="Yagura M."/>
        </authorList>
    </citation>
    <scope>NUCLEOTIDE SEQUENCE</scope>
    <source>
        <strain evidence="2">JCM 30710</strain>
    </source>
</reference>
<comment type="caution">
    <text evidence="2">The sequence shown here is derived from an EMBL/GenBank/DDBJ whole genome shotgun (WGS) entry which is preliminary data.</text>
</comment>
<dbReference type="AlphaFoldDB" id="A0A919S0I6"/>
<dbReference type="GO" id="GO:0000270">
    <property type="term" value="P:peptidoglycan metabolic process"/>
    <property type="evidence" value="ECO:0007669"/>
    <property type="project" value="TreeGrafter"/>
</dbReference>
<dbReference type="Proteomes" id="UP000679179">
    <property type="component" value="Unassembled WGS sequence"/>
</dbReference>
<organism evidence="2 3">
    <name type="scientific">Clostridium polyendosporum</name>
    <dbReference type="NCBI Taxonomy" id="69208"/>
    <lineage>
        <taxon>Bacteria</taxon>
        <taxon>Bacillati</taxon>
        <taxon>Bacillota</taxon>
        <taxon>Clostridia</taxon>
        <taxon>Eubacteriales</taxon>
        <taxon>Clostridiaceae</taxon>
        <taxon>Clostridium</taxon>
    </lineage>
</organism>
<evidence type="ECO:0000259" key="1">
    <source>
        <dbReference type="Pfam" id="PF02698"/>
    </source>
</evidence>
<dbReference type="Pfam" id="PF02698">
    <property type="entry name" value="DUF218"/>
    <property type="match status" value="1"/>
</dbReference>
<dbReference type="CDD" id="cd06259">
    <property type="entry name" value="YdcF-like"/>
    <property type="match status" value="1"/>
</dbReference>
<evidence type="ECO:0000313" key="3">
    <source>
        <dbReference type="Proteomes" id="UP000679179"/>
    </source>
</evidence>
<sequence>MKKRMFMFLGIIIALVVVLEMFIFSLPMISRPKKADVIIILGCKLSKGSPGLFLQKRIEKGMELFKQGYGRYIIVSGGKEKGEKISEAESMYRVLIKYGINEDSIILEDKSQNTSANIKNCTEIMRDRQFNSSIIVSNFFHLRRVWILAKRNNIDATYDGIFIWRYFWKEIQGSIREIPAIIKDSIYR</sequence>
<dbReference type="GO" id="GO:0043164">
    <property type="term" value="P:Gram-negative-bacterium-type cell wall biogenesis"/>
    <property type="evidence" value="ECO:0007669"/>
    <property type="project" value="TreeGrafter"/>
</dbReference>
<gene>
    <name evidence="2" type="ORF">CPJCM30710_17320</name>
</gene>
<dbReference type="InterPro" id="IPR003848">
    <property type="entry name" value="DUF218"/>
</dbReference>
<dbReference type="InterPro" id="IPR014729">
    <property type="entry name" value="Rossmann-like_a/b/a_fold"/>
</dbReference>
<keyword evidence="3" id="KW-1185">Reference proteome</keyword>
<dbReference type="InterPro" id="IPR051599">
    <property type="entry name" value="Cell_Envelope_Assoc"/>
</dbReference>
<dbReference type="RefSeq" id="WP_212903778.1">
    <property type="nucleotide sequence ID" value="NZ_BOPZ01000012.1"/>
</dbReference>
<dbReference type="GO" id="GO:0005886">
    <property type="term" value="C:plasma membrane"/>
    <property type="evidence" value="ECO:0007669"/>
    <property type="project" value="TreeGrafter"/>
</dbReference>
<evidence type="ECO:0000313" key="2">
    <source>
        <dbReference type="EMBL" id="GIM29066.1"/>
    </source>
</evidence>
<dbReference type="PANTHER" id="PTHR30336:SF4">
    <property type="entry name" value="ENVELOPE BIOGENESIS FACTOR ELYC"/>
    <property type="match status" value="1"/>
</dbReference>
<dbReference type="PANTHER" id="PTHR30336">
    <property type="entry name" value="INNER MEMBRANE PROTEIN, PROBABLE PERMEASE"/>
    <property type="match status" value="1"/>
</dbReference>
<proteinExistence type="predicted"/>
<dbReference type="Gene3D" id="3.40.50.620">
    <property type="entry name" value="HUPs"/>
    <property type="match status" value="1"/>
</dbReference>
<dbReference type="EMBL" id="BOPZ01000012">
    <property type="protein sequence ID" value="GIM29066.1"/>
    <property type="molecule type" value="Genomic_DNA"/>
</dbReference>
<feature type="domain" description="DUF218" evidence="1">
    <location>
        <begin position="36"/>
        <end position="156"/>
    </location>
</feature>
<accession>A0A919S0I6</accession>
<name>A0A919S0I6_9CLOT</name>
<protein>
    <recommendedName>
        <fullName evidence="1">DUF218 domain-containing protein</fullName>
    </recommendedName>
</protein>